<comment type="caution">
    <text evidence="1">The sequence shown here is derived from an EMBL/GenBank/DDBJ whole genome shotgun (WGS) entry which is preliminary data.</text>
</comment>
<organism evidence="1 2">
    <name type="scientific">Diploptera punctata</name>
    <name type="common">Pacific beetle cockroach</name>
    <dbReference type="NCBI Taxonomy" id="6984"/>
    <lineage>
        <taxon>Eukaryota</taxon>
        <taxon>Metazoa</taxon>
        <taxon>Ecdysozoa</taxon>
        <taxon>Arthropoda</taxon>
        <taxon>Hexapoda</taxon>
        <taxon>Insecta</taxon>
        <taxon>Pterygota</taxon>
        <taxon>Neoptera</taxon>
        <taxon>Polyneoptera</taxon>
        <taxon>Dictyoptera</taxon>
        <taxon>Blattodea</taxon>
        <taxon>Blaberoidea</taxon>
        <taxon>Blaberidae</taxon>
        <taxon>Diplopterinae</taxon>
        <taxon>Diploptera</taxon>
    </lineage>
</organism>
<proteinExistence type="predicted"/>
<dbReference type="Proteomes" id="UP001233999">
    <property type="component" value="Unassembled WGS sequence"/>
</dbReference>
<evidence type="ECO:0000313" key="2">
    <source>
        <dbReference type="Proteomes" id="UP001233999"/>
    </source>
</evidence>
<name>A0AAD7ZDL6_DIPPU</name>
<dbReference type="EMBL" id="JASPKZ010008874">
    <property type="protein sequence ID" value="KAJ9578541.1"/>
    <property type="molecule type" value="Genomic_DNA"/>
</dbReference>
<keyword evidence="2" id="KW-1185">Reference proteome</keyword>
<sequence>MCSHLHYRHIPRDNNCILYLSPFDISSDNLFPWKRKMEEFISLRINKYTT</sequence>
<protein>
    <submittedName>
        <fullName evidence="1">Uncharacterized protein</fullName>
    </submittedName>
</protein>
<evidence type="ECO:0000313" key="1">
    <source>
        <dbReference type="EMBL" id="KAJ9578541.1"/>
    </source>
</evidence>
<accession>A0AAD7ZDL6</accession>
<feature type="non-terminal residue" evidence="1">
    <location>
        <position position="1"/>
    </location>
</feature>
<dbReference type="AlphaFoldDB" id="A0AAD7ZDL6"/>
<reference evidence="1" key="2">
    <citation type="submission" date="2023-05" db="EMBL/GenBank/DDBJ databases">
        <authorList>
            <person name="Fouks B."/>
        </authorList>
    </citation>
    <scope>NUCLEOTIDE SEQUENCE</scope>
    <source>
        <strain evidence="1">Stay&amp;Tobe</strain>
        <tissue evidence="1">Testes</tissue>
    </source>
</reference>
<reference evidence="1" key="1">
    <citation type="journal article" date="2023" name="IScience">
        <title>Live-bearing cockroach genome reveals convergent evolutionary mechanisms linked to viviparity in insects and beyond.</title>
        <authorList>
            <person name="Fouks B."/>
            <person name="Harrison M.C."/>
            <person name="Mikhailova A.A."/>
            <person name="Marchal E."/>
            <person name="English S."/>
            <person name="Carruthers M."/>
            <person name="Jennings E.C."/>
            <person name="Chiamaka E.L."/>
            <person name="Frigard R.A."/>
            <person name="Pippel M."/>
            <person name="Attardo G.M."/>
            <person name="Benoit J.B."/>
            <person name="Bornberg-Bauer E."/>
            <person name="Tobe S.S."/>
        </authorList>
    </citation>
    <scope>NUCLEOTIDE SEQUENCE</scope>
    <source>
        <strain evidence="1">Stay&amp;Tobe</strain>
    </source>
</reference>
<gene>
    <name evidence="1" type="ORF">L9F63_005270</name>
</gene>